<evidence type="ECO:0000259" key="1">
    <source>
        <dbReference type="Pfam" id="PF02617"/>
    </source>
</evidence>
<name>A0A7V5RPX9_CALAY</name>
<protein>
    <submittedName>
        <fullName evidence="2">ATP-dependent Clp protease adaptor ClpS</fullName>
    </submittedName>
</protein>
<dbReference type="SUPFAM" id="SSF54736">
    <property type="entry name" value="ClpS-like"/>
    <property type="match status" value="1"/>
</dbReference>
<dbReference type="GO" id="GO:0006508">
    <property type="term" value="P:proteolysis"/>
    <property type="evidence" value="ECO:0007669"/>
    <property type="project" value="UniProtKB-KW"/>
</dbReference>
<keyword evidence="2" id="KW-0378">Hydrolase</keyword>
<reference evidence="2" key="1">
    <citation type="journal article" date="2020" name="mSystems">
        <title>Genome- and Community-Level Interaction Insights into Carbon Utilization and Element Cycling Functions of Hydrothermarchaeota in Hydrothermal Sediment.</title>
        <authorList>
            <person name="Zhou Z."/>
            <person name="Liu Y."/>
            <person name="Xu W."/>
            <person name="Pan J."/>
            <person name="Luo Z.H."/>
            <person name="Li M."/>
        </authorList>
    </citation>
    <scope>NUCLEOTIDE SEQUENCE [LARGE SCALE GENOMIC DNA]</scope>
    <source>
        <strain evidence="2">HyVt-460</strain>
    </source>
</reference>
<dbReference type="GO" id="GO:0008233">
    <property type="term" value="F:peptidase activity"/>
    <property type="evidence" value="ECO:0007669"/>
    <property type="project" value="UniProtKB-KW"/>
</dbReference>
<evidence type="ECO:0000313" key="2">
    <source>
        <dbReference type="EMBL" id="HHM02547.1"/>
    </source>
</evidence>
<dbReference type="InterPro" id="IPR014719">
    <property type="entry name" value="Ribosomal_bL12_C/ClpS-like"/>
</dbReference>
<dbReference type="Proteomes" id="UP000885771">
    <property type="component" value="Unassembled WGS sequence"/>
</dbReference>
<proteinExistence type="predicted"/>
<feature type="domain" description="Adaptor protein ClpS core" evidence="1">
    <location>
        <begin position="34"/>
        <end position="98"/>
    </location>
</feature>
<dbReference type="AlphaFoldDB" id="A0A7V5RPX9"/>
<gene>
    <name evidence="2" type="ORF">ENJ15_05990</name>
</gene>
<dbReference type="EMBL" id="DRLI01000232">
    <property type="protein sequence ID" value="HHM02547.1"/>
    <property type="molecule type" value="Genomic_DNA"/>
</dbReference>
<keyword evidence="2" id="KW-0645">Protease</keyword>
<organism evidence="2">
    <name type="scientific">Caldithrix abyssi</name>
    <dbReference type="NCBI Taxonomy" id="187145"/>
    <lineage>
        <taxon>Bacteria</taxon>
        <taxon>Pseudomonadati</taxon>
        <taxon>Calditrichota</taxon>
        <taxon>Calditrichia</taxon>
        <taxon>Calditrichales</taxon>
        <taxon>Calditrichaceae</taxon>
        <taxon>Caldithrix</taxon>
    </lineage>
</organism>
<dbReference type="GO" id="GO:0030163">
    <property type="term" value="P:protein catabolic process"/>
    <property type="evidence" value="ECO:0007669"/>
    <property type="project" value="InterPro"/>
</dbReference>
<accession>A0A7V5RPX9</accession>
<comment type="caution">
    <text evidence="2">The sequence shown here is derived from an EMBL/GenBank/DDBJ whole genome shotgun (WGS) entry which is preliminary data.</text>
</comment>
<sequence>MPVYNKKNDLLEMEEIVHPLPETAVHHEVQLSLPHFNIILHYDRLHSYDYIVEMLSNVFGYSPATAFEMACKLDISGRLVVYTGSRDQAELKRHQITNYGPDWRIAGCTDSMKATLEIAQPLVDFSVN</sequence>
<dbReference type="Pfam" id="PF02617">
    <property type="entry name" value="ClpS"/>
    <property type="match status" value="1"/>
</dbReference>
<dbReference type="InterPro" id="IPR003769">
    <property type="entry name" value="ClpS_core"/>
</dbReference>
<dbReference type="Gene3D" id="3.30.1390.10">
    <property type="match status" value="1"/>
</dbReference>